<dbReference type="PANTHER" id="PTHR30118">
    <property type="entry name" value="HTH-TYPE TRANSCRIPTIONAL REGULATOR LEUO-RELATED"/>
    <property type="match status" value="1"/>
</dbReference>
<dbReference type="PANTHER" id="PTHR30118:SF15">
    <property type="entry name" value="TRANSCRIPTIONAL REGULATORY PROTEIN"/>
    <property type="match status" value="1"/>
</dbReference>
<keyword evidence="3 6" id="KW-0238">DNA-binding</keyword>
<evidence type="ECO:0000256" key="2">
    <source>
        <dbReference type="ARBA" id="ARBA00023015"/>
    </source>
</evidence>
<dbReference type="InterPro" id="IPR036390">
    <property type="entry name" value="WH_DNA-bd_sf"/>
</dbReference>
<keyword evidence="4" id="KW-0804">Transcription</keyword>
<reference evidence="6 7" key="1">
    <citation type="submission" date="2023-07" db="EMBL/GenBank/DDBJ databases">
        <title>Sorghum-associated microbial communities from plants grown in Nebraska, USA.</title>
        <authorList>
            <person name="Schachtman D."/>
        </authorList>
    </citation>
    <scope>NUCLEOTIDE SEQUENCE [LARGE SCALE GENOMIC DNA]</scope>
    <source>
        <strain evidence="6 7">4256</strain>
    </source>
</reference>
<dbReference type="InterPro" id="IPR050389">
    <property type="entry name" value="LysR-type_TF"/>
</dbReference>
<comment type="caution">
    <text evidence="6">The sequence shown here is derived from an EMBL/GenBank/DDBJ whole genome shotgun (WGS) entry which is preliminary data.</text>
</comment>
<protein>
    <submittedName>
        <fullName evidence="6">DNA-binding transcriptional LysR family regulator</fullName>
    </submittedName>
</protein>
<dbReference type="PRINTS" id="PR00039">
    <property type="entry name" value="HTHLYSR"/>
</dbReference>
<evidence type="ECO:0000313" key="6">
    <source>
        <dbReference type="EMBL" id="MDR7157232.1"/>
    </source>
</evidence>
<dbReference type="Pfam" id="PF03466">
    <property type="entry name" value="LysR_substrate"/>
    <property type="match status" value="1"/>
</dbReference>
<dbReference type="Gene3D" id="1.10.10.10">
    <property type="entry name" value="Winged helix-like DNA-binding domain superfamily/Winged helix DNA-binding domain"/>
    <property type="match status" value="1"/>
</dbReference>
<proteinExistence type="inferred from homology"/>
<dbReference type="InterPro" id="IPR000847">
    <property type="entry name" value="LysR_HTH_N"/>
</dbReference>
<dbReference type="EMBL" id="JAVDWV010000035">
    <property type="protein sequence ID" value="MDR7157232.1"/>
    <property type="molecule type" value="Genomic_DNA"/>
</dbReference>
<gene>
    <name evidence="6" type="ORF">J2W40_004080</name>
</gene>
<dbReference type="Proteomes" id="UP001267638">
    <property type="component" value="Unassembled WGS sequence"/>
</dbReference>
<dbReference type="SUPFAM" id="SSF46785">
    <property type="entry name" value="Winged helix' DNA-binding domain"/>
    <property type="match status" value="1"/>
</dbReference>
<evidence type="ECO:0000256" key="1">
    <source>
        <dbReference type="ARBA" id="ARBA00009437"/>
    </source>
</evidence>
<dbReference type="InterPro" id="IPR037402">
    <property type="entry name" value="YidZ_PBP2"/>
</dbReference>
<evidence type="ECO:0000259" key="5">
    <source>
        <dbReference type="PROSITE" id="PS50931"/>
    </source>
</evidence>
<dbReference type="CDD" id="cd08417">
    <property type="entry name" value="PBP2_Nitroaromatics_like"/>
    <property type="match status" value="1"/>
</dbReference>
<dbReference type="Gene3D" id="3.40.190.10">
    <property type="entry name" value="Periplasmic binding protein-like II"/>
    <property type="match status" value="2"/>
</dbReference>
<organism evidence="6 7">
    <name type="scientific">Sphingobium xenophagum</name>
    <dbReference type="NCBI Taxonomy" id="121428"/>
    <lineage>
        <taxon>Bacteria</taxon>
        <taxon>Pseudomonadati</taxon>
        <taxon>Pseudomonadota</taxon>
        <taxon>Alphaproteobacteria</taxon>
        <taxon>Sphingomonadales</taxon>
        <taxon>Sphingomonadaceae</taxon>
        <taxon>Sphingobium</taxon>
    </lineage>
</organism>
<dbReference type="SUPFAM" id="SSF53850">
    <property type="entry name" value="Periplasmic binding protein-like II"/>
    <property type="match status" value="1"/>
</dbReference>
<keyword evidence="2" id="KW-0805">Transcription regulation</keyword>
<dbReference type="Pfam" id="PF00126">
    <property type="entry name" value="HTH_1"/>
    <property type="match status" value="1"/>
</dbReference>
<evidence type="ECO:0000256" key="3">
    <source>
        <dbReference type="ARBA" id="ARBA00023125"/>
    </source>
</evidence>
<keyword evidence="7" id="KW-1185">Reference proteome</keyword>
<feature type="domain" description="HTH lysR-type" evidence="5">
    <location>
        <begin position="6"/>
        <end position="63"/>
    </location>
</feature>
<evidence type="ECO:0000256" key="4">
    <source>
        <dbReference type="ARBA" id="ARBA00023163"/>
    </source>
</evidence>
<name>A0ABU1X860_SPHXE</name>
<evidence type="ECO:0000313" key="7">
    <source>
        <dbReference type="Proteomes" id="UP001267638"/>
    </source>
</evidence>
<dbReference type="RefSeq" id="WP_310227744.1">
    <property type="nucleotide sequence ID" value="NZ_JAVDWV010000035.1"/>
</dbReference>
<dbReference type="GO" id="GO:0003677">
    <property type="term" value="F:DNA binding"/>
    <property type="evidence" value="ECO:0007669"/>
    <property type="project" value="UniProtKB-KW"/>
</dbReference>
<accession>A0ABU1X860</accession>
<dbReference type="InterPro" id="IPR036388">
    <property type="entry name" value="WH-like_DNA-bd_sf"/>
</dbReference>
<dbReference type="InterPro" id="IPR005119">
    <property type="entry name" value="LysR_subst-bd"/>
</dbReference>
<dbReference type="PROSITE" id="PS50931">
    <property type="entry name" value="HTH_LYSR"/>
    <property type="match status" value="1"/>
</dbReference>
<sequence>MNYKGLDLNLLVALDALLTERNVTRAASKLYISQPAMSIALQRLRTHFDDELLKRVGRKLELTPKGITFESEVKDVLSRISALLQNEPTFEPAINSRSFRIAMTDFCARVFGVPFVGELRQQAPLSTCQIDEFSADALDRLNEGTIDFCIAAAGSALTDGRRGSQASDDTQSFRRVSLFQDEFVLVADAGNNAIRAGIDFDDFRRMPYVEVRFNSEVPSLVDQALRLQEERPTSVLVVPSFATAIEIIIGTDLVCLVPSLMAGRLANTHRIKTVQPPLSLPVLNETLIWHSRNEIDPAHRWLRECLLTVAQRYFAITADHGAVTI</sequence>
<comment type="similarity">
    <text evidence="1">Belongs to the LysR transcriptional regulatory family.</text>
</comment>